<dbReference type="RefSeq" id="WP_345672636.1">
    <property type="nucleotide sequence ID" value="NZ_BAABKC010000147.1"/>
</dbReference>
<gene>
    <name evidence="2" type="ORF">GCM10023336_76400</name>
</gene>
<keyword evidence="1" id="KW-0732">Signal</keyword>
<sequence>MDARHGTRTLCTALAVTALLATGTGAAAAADASPAPGPTGDGAHALCKRVPKLDRRIARSLKRLDAGAGARGSVSRLQKRVDNAKKAGDSAVATYLQDRLNHRKQLRTDLGTRQKDLAAVRTWCAAHGNGAKAS</sequence>
<evidence type="ECO:0008006" key="4">
    <source>
        <dbReference type="Google" id="ProtNLM"/>
    </source>
</evidence>
<keyword evidence="3" id="KW-1185">Reference proteome</keyword>
<organism evidence="2 3">
    <name type="scientific">Streptomyces similanensis</name>
    <dbReference type="NCBI Taxonomy" id="1274988"/>
    <lineage>
        <taxon>Bacteria</taxon>
        <taxon>Bacillati</taxon>
        <taxon>Actinomycetota</taxon>
        <taxon>Actinomycetes</taxon>
        <taxon>Kitasatosporales</taxon>
        <taxon>Streptomycetaceae</taxon>
        <taxon>Streptomyces</taxon>
    </lineage>
</organism>
<proteinExistence type="predicted"/>
<feature type="signal peptide" evidence="1">
    <location>
        <begin position="1"/>
        <end position="29"/>
    </location>
</feature>
<feature type="chain" id="PRO_5045944177" description="Secreted protein" evidence="1">
    <location>
        <begin position="30"/>
        <end position="134"/>
    </location>
</feature>
<name>A0ABP9LS70_9ACTN</name>
<evidence type="ECO:0000313" key="3">
    <source>
        <dbReference type="Proteomes" id="UP001500124"/>
    </source>
</evidence>
<accession>A0ABP9LS70</accession>
<evidence type="ECO:0000313" key="2">
    <source>
        <dbReference type="EMBL" id="GAA5082070.1"/>
    </source>
</evidence>
<comment type="caution">
    <text evidence="2">The sequence shown here is derived from an EMBL/GenBank/DDBJ whole genome shotgun (WGS) entry which is preliminary data.</text>
</comment>
<reference evidence="3" key="1">
    <citation type="journal article" date="2019" name="Int. J. Syst. Evol. Microbiol.">
        <title>The Global Catalogue of Microorganisms (GCM) 10K type strain sequencing project: providing services to taxonomists for standard genome sequencing and annotation.</title>
        <authorList>
            <consortium name="The Broad Institute Genomics Platform"/>
            <consortium name="The Broad Institute Genome Sequencing Center for Infectious Disease"/>
            <person name="Wu L."/>
            <person name="Ma J."/>
        </authorList>
    </citation>
    <scope>NUCLEOTIDE SEQUENCE [LARGE SCALE GENOMIC DNA]</scope>
    <source>
        <strain evidence="3">JCM 18410</strain>
    </source>
</reference>
<protein>
    <recommendedName>
        <fullName evidence="4">Secreted protein</fullName>
    </recommendedName>
</protein>
<dbReference type="Proteomes" id="UP001500124">
    <property type="component" value="Unassembled WGS sequence"/>
</dbReference>
<dbReference type="EMBL" id="BAABKC010000147">
    <property type="protein sequence ID" value="GAA5082070.1"/>
    <property type="molecule type" value="Genomic_DNA"/>
</dbReference>
<evidence type="ECO:0000256" key="1">
    <source>
        <dbReference type="SAM" id="SignalP"/>
    </source>
</evidence>